<dbReference type="RefSeq" id="WP_048100194.1">
    <property type="nucleotide sequence ID" value="NZ_JFZT01000048.1"/>
</dbReference>
<gene>
    <name evidence="1" type="ORF">CM19_09970</name>
</gene>
<evidence type="ECO:0000313" key="1">
    <source>
        <dbReference type="EMBL" id="EZQ03145.1"/>
    </source>
</evidence>
<dbReference type="OrthoDB" id="40635at2157"/>
<accession>A0A031LMN1</accession>
<proteinExistence type="predicted"/>
<reference evidence="1 2" key="1">
    <citation type="submission" date="2014-03" db="EMBL/GenBank/DDBJ databases">
        <title>Draft genome sequence of the novel thermoacidophilic archaea Acidianus copahuensis ALE1 strain, isolated from Copahue volcanic area in Neuquen Argentina.</title>
        <authorList>
            <person name="Urbieta M.S."/>
            <person name="Rascovan N."/>
            <person name="Castro C."/>
            <person name="Revale S."/>
            <person name="Giaveno M.A."/>
            <person name="Vazquez M.P."/>
            <person name="Donati E.R."/>
        </authorList>
    </citation>
    <scope>NUCLEOTIDE SEQUENCE [LARGE SCALE GENOMIC DNA]</scope>
    <source>
        <strain evidence="1 2">ALE1</strain>
    </source>
</reference>
<dbReference type="STRING" id="1160895.CM19_09970"/>
<dbReference type="AlphaFoldDB" id="A0A031LMN1"/>
<sequence length="94" mass="10843">MDIINKAKRMRDIGNEYENLLNELLNFLFKIIPECIALEMEDSLIPVYSTSVLKTKGILAFPYKCKGEIGYIVLTQEGIFFEIPNGESRKIYSF</sequence>
<organism evidence="1 2">
    <name type="scientific">Candidatus Acidianus copahuensis</name>
    <dbReference type="NCBI Taxonomy" id="1160895"/>
    <lineage>
        <taxon>Archaea</taxon>
        <taxon>Thermoproteota</taxon>
        <taxon>Thermoprotei</taxon>
        <taxon>Sulfolobales</taxon>
        <taxon>Sulfolobaceae</taxon>
        <taxon>Acidianus</taxon>
    </lineage>
</organism>
<name>A0A031LMN1_9CREN</name>
<dbReference type="EMBL" id="JFZT01000048">
    <property type="protein sequence ID" value="EZQ03145.1"/>
    <property type="molecule type" value="Genomic_DNA"/>
</dbReference>
<dbReference type="Proteomes" id="UP000024332">
    <property type="component" value="Unassembled WGS sequence"/>
</dbReference>
<protein>
    <submittedName>
        <fullName evidence="1">Uncharacterized protein</fullName>
    </submittedName>
</protein>
<comment type="caution">
    <text evidence="1">The sequence shown here is derived from an EMBL/GenBank/DDBJ whole genome shotgun (WGS) entry which is preliminary data.</text>
</comment>
<keyword evidence="2" id="KW-1185">Reference proteome</keyword>
<evidence type="ECO:0000313" key="2">
    <source>
        <dbReference type="Proteomes" id="UP000024332"/>
    </source>
</evidence>